<accession>A0A177T6Y1</accession>
<reference evidence="1" key="1">
    <citation type="submission" date="2016-04" db="EMBL/GenBank/DDBJ databases">
        <authorList>
            <person name="Nguyen H.D."/>
            <person name="Samba Siva P."/>
            <person name="Cullis J."/>
            <person name="Levesque C.A."/>
            <person name="Hambleton S."/>
        </authorList>
    </citation>
    <scope>NUCLEOTIDE SEQUENCE</scope>
    <source>
        <strain evidence="1">DAOMC 236416</strain>
    </source>
</reference>
<evidence type="ECO:0000313" key="1">
    <source>
        <dbReference type="EMBL" id="KAE8250622.1"/>
    </source>
</evidence>
<sequence>MAARSEIIQDWADVPEGTTLTFERGRMDKALQDIVIGDRPARLPASFSASASTAAIEGRTTKQVKDDVDTISKELWISPQQAEVLLVAAKGDLATALQRGVQPPPNWPK</sequence>
<gene>
    <name evidence="1" type="ORF">A4X13_0g4553</name>
</gene>
<dbReference type="Proteomes" id="UP000077521">
    <property type="component" value="Unassembled WGS sequence"/>
</dbReference>
<comment type="caution">
    <text evidence="1">The sequence shown here is derived from an EMBL/GenBank/DDBJ whole genome shotgun (WGS) entry which is preliminary data.</text>
</comment>
<evidence type="ECO:0000313" key="2">
    <source>
        <dbReference type="Proteomes" id="UP000077521"/>
    </source>
</evidence>
<dbReference type="AlphaFoldDB" id="A0A177T6Y1"/>
<reference evidence="1" key="2">
    <citation type="journal article" date="2019" name="IMA Fungus">
        <title>Genome sequencing and comparison of five Tilletia species to identify candidate genes for the detection of regulated species infecting wheat.</title>
        <authorList>
            <person name="Nguyen H.D.T."/>
            <person name="Sultana T."/>
            <person name="Kesanakurti P."/>
            <person name="Hambleton S."/>
        </authorList>
    </citation>
    <scope>NUCLEOTIDE SEQUENCE</scope>
    <source>
        <strain evidence="1">DAOMC 236416</strain>
    </source>
</reference>
<name>A0A177T6Y1_9BASI</name>
<proteinExistence type="predicted"/>
<organism evidence="1 2">
    <name type="scientific">Tilletia indica</name>
    <dbReference type="NCBI Taxonomy" id="43049"/>
    <lineage>
        <taxon>Eukaryota</taxon>
        <taxon>Fungi</taxon>
        <taxon>Dikarya</taxon>
        <taxon>Basidiomycota</taxon>
        <taxon>Ustilaginomycotina</taxon>
        <taxon>Exobasidiomycetes</taxon>
        <taxon>Tilletiales</taxon>
        <taxon>Tilletiaceae</taxon>
        <taxon>Tilletia</taxon>
    </lineage>
</organism>
<dbReference type="EMBL" id="LWDF02000305">
    <property type="protein sequence ID" value="KAE8250622.1"/>
    <property type="molecule type" value="Genomic_DNA"/>
</dbReference>
<keyword evidence="2" id="KW-1185">Reference proteome</keyword>
<protein>
    <submittedName>
        <fullName evidence="1">Uncharacterized protein</fullName>
    </submittedName>
</protein>